<sequence>MVFASSFRSIFRNFPHPNRNSRLQAHHYHQ</sequence>
<organism evidence="1">
    <name type="scientific">Rhizophora mucronata</name>
    <name type="common">Asiatic mangrove</name>
    <dbReference type="NCBI Taxonomy" id="61149"/>
    <lineage>
        <taxon>Eukaryota</taxon>
        <taxon>Viridiplantae</taxon>
        <taxon>Streptophyta</taxon>
        <taxon>Embryophyta</taxon>
        <taxon>Tracheophyta</taxon>
        <taxon>Spermatophyta</taxon>
        <taxon>Magnoliopsida</taxon>
        <taxon>eudicotyledons</taxon>
        <taxon>Gunneridae</taxon>
        <taxon>Pentapetalae</taxon>
        <taxon>rosids</taxon>
        <taxon>fabids</taxon>
        <taxon>Malpighiales</taxon>
        <taxon>Rhizophoraceae</taxon>
        <taxon>Rhizophora</taxon>
    </lineage>
</organism>
<dbReference type="AlphaFoldDB" id="A0A2P2L8U4"/>
<keyword evidence="1" id="KW-0645">Protease</keyword>
<keyword evidence="1" id="KW-0378">Hydrolase</keyword>
<dbReference type="EMBL" id="GGEC01033884">
    <property type="protein sequence ID" value="MBX14368.1"/>
    <property type="molecule type" value="Transcribed_RNA"/>
</dbReference>
<keyword evidence="1" id="KW-0031">Aminopeptidase</keyword>
<reference evidence="1" key="1">
    <citation type="submission" date="2018-02" db="EMBL/GenBank/DDBJ databases">
        <title>Rhizophora mucronata_Transcriptome.</title>
        <authorList>
            <person name="Meera S.P."/>
            <person name="Sreeshan A."/>
            <person name="Augustine A."/>
        </authorList>
    </citation>
    <scope>NUCLEOTIDE SEQUENCE</scope>
    <source>
        <tissue evidence="1">Leaf</tissue>
    </source>
</reference>
<accession>A0A2P2L8U4</accession>
<protein>
    <submittedName>
        <fullName evidence="1">Dipeptidyl aminopeptidase 4 isoform X1</fullName>
    </submittedName>
</protein>
<dbReference type="GO" id="GO:0004177">
    <property type="term" value="F:aminopeptidase activity"/>
    <property type="evidence" value="ECO:0007669"/>
    <property type="project" value="UniProtKB-KW"/>
</dbReference>
<evidence type="ECO:0000313" key="1">
    <source>
        <dbReference type="EMBL" id="MBX14368.1"/>
    </source>
</evidence>
<proteinExistence type="predicted"/>
<name>A0A2P2L8U4_RHIMU</name>